<accession>A0ABY7VPH5</accession>
<gene>
    <name evidence="1" type="ORF">PQO03_10025</name>
</gene>
<protein>
    <submittedName>
        <fullName evidence="1">Uncharacterized protein</fullName>
    </submittedName>
</protein>
<proteinExistence type="predicted"/>
<sequence>MNKLFIIFTLSIAYAQSAEIPTQVVHGIEKIKKYDLQDVENYAKIYTSVSSWTSSPRDKYIGHVTIQTCWHIAREIQVSPESIELTANLIYQALPHITLEEKVVLLTKFRYSPNDVKYRKEHVEALSKTLQEFFDTLNQIPDEIPLMNVIPPLETGLPAGVSPENIQDLQLRAEYEANIKENSKVAKQRLQRTFLRNHQAVLIRKVAAAIVENYSQGEDAETELTEILTKNIKSEKIKNQILEQVKNVRADKSRKKDQ</sequence>
<dbReference type="Proteomes" id="UP001214250">
    <property type="component" value="Chromosome 1"/>
</dbReference>
<dbReference type="RefSeq" id="WP_274150022.1">
    <property type="nucleotide sequence ID" value="NZ_CP117811.1"/>
</dbReference>
<reference evidence="1 2" key="1">
    <citation type="submission" date="2023-02" db="EMBL/GenBank/DDBJ databases">
        <title>Genome sequence of Lentisphaera profundi SAORIC-696.</title>
        <authorList>
            <person name="Kim e."/>
            <person name="Cho J.-C."/>
            <person name="Choi A."/>
            <person name="Kang I."/>
        </authorList>
    </citation>
    <scope>NUCLEOTIDE SEQUENCE [LARGE SCALE GENOMIC DNA]</scope>
    <source>
        <strain evidence="1 2">SAORIC-696</strain>
    </source>
</reference>
<keyword evidence="2" id="KW-1185">Reference proteome</keyword>
<dbReference type="EMBL" id="CP117811">
    <property type="protein sequence ID" value="WDE96050.1"/>
    <property type="molecule type" value="Genomic_DNA"/>
</dbReference>
<name>A0ABY7VPH5_9BACT</name>
<evidence type="ECO:0000313" key="1">
    <source>
        <dbReference type="EMBL" id="WDE96050.1"/>
    </source>
</evidence>
<evidence type="ECO:0000313" key="2">
    <source>
        <dbReference type="Proteomes" id="UP001214250"/>
    </source>
</evidence>
<organism evidence="1 2">
    <name type="scientific">Lentisphaera profundi</name>
    <dbReference type="NCBI Taxonomy" id="1658616"/>
    <lineage>
        <taxon>Bacteria</taxon>
        <taxon>Pseudomonadati</taxon>
        <taxon>Lentisphaerota</taxon>
        <taxon>Lentisphaeria</taxon>
        <taxon>Lentisphaerales</taxon>
        <taxon>Lentisphaeraceae</taxon>
        <taxon>Lentisphaera</taxon>
    </lineage>
</organism>